<accession>A0A5D2L508</accession>
<sequence>MRSIISCNGVESGKRDFKYLTSYNHGVKTIPIRYHSKFTLVGKILNTHCSHRGRRKTGDRSKEHVAE</sequence>
<reference evidence="1 2" key="1">
    <citation type="submission" date="2019-07" db="EMBL/GenBank/DDBJ databases">
        <title>WGS assembly of Gossypium tomentosum.</title>
        <authorList>
            <person name="Chen Z.J."/>
            <person name="Sreedasyam A."/>
            <person name="Ando A."/>
            <person name="Song Q."/>
            <person name="De L."/>
            <person name="Hulse-Kemp A."/>
            <person name="Ding M."/>
            <person name="Ye W."/>
            <person name="Kirkbride R."/>
            <person name="Jenkins J."/>
            <person name="Plott C."/>
            <person name="Lovell J."/>
            <person name="Lin Y.-M."/>
            <person name="Vaughn R."/>
            <person name="Liu B."/>
            <person name="Li W."/>
            <person name="Simpson S."/>
            <person name="Scheffler B."/>
            <person name="Saski C."/>
            <person name="Grover C."/>
            <person name="Hu G."/>
            <person name="Conover J."/>
            <person name="Carlson J."/>
            <person name="Shu S."/>
            <person name="Boston L."/>
            <person name="Williams M."/>
            <person name="Peterson D."/>
            <person name="Mcgee K."/>
            <person name="Jones D."/>
            <person name="Wendel J."/>
            <person name="Stelly D."/>
            <person name="Grimwood J."/>
            <person name="Schmutz J."/>
        </authorList>
    </citation>
    <scope>NUCLEOTIDE SEQUENCE [LARGE SCALE GENOMIC DNA]</scope>
    <source>
        <strain evidence="1">7179.01</strain>
    </source>
</reference>
<dbReference type="EMBL" id="CM017627">
    <property type="protein sequence ID" value="TYH74174.1"/>
    <property type="molecule type" value="Genomic_DNA"/>
</dbReference>
<proteinExistence type="predicted"/>
<dbReference type="AlphaFoldDB" id="A0A5D2L508"/>
<evidence type="ECO:0000313" key="2">
    <source>
        <dbReference type="Proteomes" id="UP000322667"/>
    </source>
</evidence>
<dbReference type="Proteomes" id="UP000322667">
    <property type="component" value="Chromosome D05"/>
</dbReference>
<protein>
    <submittedName>
        <fullName evidence="1">Uncharacterized protein</fullName>
    </submittedName>
</protein>
<keyword evidence="2" id="KW-1185">Reference proteome</keyword>
<organism evidence="1 2">
    <name type="scientific">Gossypium tomentosum</name>
    <name type="common">Hawaiian cotton</name>
    <name type="synonym">Gossypium sandvicense</name>
    <dbReference type="NCBI Taxonomy" id="34277"/>
    <lineage>
        <taxon>Eukaryota</taxon>
        <taxon>Viridiplantae</taxon>
        <taxon>Streptophyta</taxon>
        <taxon>Embryophyta</taxon>
        <taxon>Tracheophyta</taxon>
        <taxon>Spermatophyta</taxon>
        <taxon>Magnoliopsida</taxon>
        <taxon>eudicotyledons</taxon>
        <taxon>Gunneridae</taxon>
        <taxon>Pentapetalae</taxon>
        <taxon>rosids</taxon>
        <taxon>malvids</taxon>
        <taxon>Malvales</taxon>
        <taxon>Malvaceae</taxon>
        <taxon>Malvoideae</taxon>
        <taxon>Gossypium</taxon>
    </lineage>
</organism>
<gene>
    <name evidence="1" type="ORF">ES332_D05G379500v1</name>
</gene>
<evidence type="ECO:0000313" key="1">
    <source>
        <dbReference type="EMBL" id="TYH74174.1"/>
    </source>
</evidence>
<name>A0A5D2L508_GOSTO</name>